<gene>
    <name evidence="1" type="ORF">Tcan_17034</name>
</gene>
<dbReference type="Proteomes" id="UP000031036">
    <property type="component" value="Unassembled WGS sequence"/>
</dbReference>
<comment type="caution">
    <text evidence="1">The sequence shown here is derived from an EMBL/GenBank/DDBJ whole genome shotgun (WGS) entry which is preliminary data.</text>
</comment>
<name>A0A0B2VA11_TOXCA</name>
<keyword evidence="2" id="KW-1185">Reference proteome</keyword>
<accession>A0A0B2VA11</accession>
<sequence>MDTRCCFMDVVDVLKQPSMQSCFGSYSVPKSNLPGPPAHLLSRKTFNEICSMDTRCCFMDVVDVLKQPSMQSCFGSYSVPKSNLPGPPAHLLSRKTFNEICSMDTRCCFMDVVDVLKQPSMQSCFGSYSVPKSNLPGPPAHLLSRKTFNEICSMDTRCCFMDVVDVLKQPSMQSCFGSYSVPKSNLPGPPAHLLSRKTFNEICSMDTRCCFMDVVDVLKQPSMQSCFGSYSVPKSNLPGPPAHLLSRKTFNEICSMDTRCCFMDVVDVLKQPSMQSCFGSYSVPKSNLPGPPAHLLSRKTFNEICSMDTRCCFMDVVDVLKQPSMQSCFGSYSVPKSNLPGPPAHLLSRKTFNEICSMDTRCCFMDVVDVLKQPSMQSCFGSYSVPKSNLPGPPAHLLSRKTFNEICSMDTRCCFMDVVDVLKQPSMQSCFGSYSVPKSNLPGPPAHLLSRKTFNEICSMDTRCCFMDVVDVLKQPSMQSCFGSYSVPKSNLPGPPAHLLSRKTFNEICSMDTRCCFMDVVDVLKQPSMQSCFGSYSVPKSNLPGPPAHLLSRKTFNEICSMDTRCCFMDVVDVLKQPSMQSCFGSYSVPKSNLPGPPAHLLSRKTFNEICSMDTRCCFMDVVDVLKQPSMQSCFGSYSVPKSNLPGPPAHLLSRKTFNEICSMDTRCCFMDVVDVLKQPSMQSCFGSYSVPKSNLPGPPAHLLSRKTFNEICSMDTRCCFMDVVDVLKQPSMQSCFGSYSVPKSNLPGPPAHLLSRKTFNEICSMDTRCCFMDVVDVLKQPSMQSCFGSYSVPKSNLPGPPAHLLSRKTFNEICSMDTRCCFMDVVDVLKQPSMQSCFGSYSVPKSNLPGPPAHLLSRKTFNEICSMDTRCCFMDVVDVLKQPSMQSCFGSYSVPKSNLPGPPAHLLSRKTFNEICSMDTRCCFMDVVDVLKQPSMQSCFGSYSVPKSNLPGPPAHLLSRKTFNEICSMDTRCCFMDVVDVLKQPSMQSCFGSYSVPKSNLPGPPAHLLSRKTFNEICSMDTRCCFMDVVDVLKQPSMQSCFGSYSVPKSNLPGPPAHLLSRKTFNEICSMDTRCCFMDVVDVLKQPSMQSCFGSYSVPKSNLPGPPAHLLSRKTFNEICSMDTRCCFMDVVDVLKQPSMQSCFGSYSVPKSNLPGPPAHLLSRKTFNEICSMDTRCCFMDVVDVLKQPSMQSCFGSYSVPKSNLPGPPAHLLSRKTFNEICSMDTRCCFMDVVDVLKQPSMQSCFGSYSVPKSNLPGPPAHLLSRKTFNEICSMDTRCCFMDVVDVLKQPSMQSCFGSYSVPKSNLPGPPAHLLSRKTFNEICSMDTRCCFMDVVDVLKQPSMQSCFGSYSVPKSNLPGPPAHLLSRKTFNEICSMDTRCCFMDVVDVLKQPSMQSCFGSYSVPKSNLPGPPAHLLSRKTFNEICSMDTRCCFMDVVDVLKQPSMQSCFGSYSVPKSNLPGPPAHLLSRKTFNEICSMDTRCCFMDVVDVLKQPSMQSCFGSYSVPKSNLPGPPAHLLSRKTFNEICSMDTRCCFMDVVDVLKQPSMQSCFGSYSVPKSNLPGPPAHLLSRKTFNEICSMDTRCCFMDVVDVLKQPSMQSCFGSYSVPKSNLPGPPAHLLSRKTFNEICSMDTRCCFMDVVDVLKQPSMQSCFGSYSVPKSNLPGPPAHLLSRKTFNEICSMDTRCCFMDVVDVLKQPSMQSCFGSYSVPKSNLPGPPAHLLSRKTFNEICSMDTRCCFMDVVDVLKQPSMQSCFGSYSVPKSNLPGPPAHLLSRKTFNEICSMDTRCCFMDVVDVLKQPSMQSCFGSYSVPKSNLPGPPAHLLSRKTFNEICSMDTRCCFMDVVDVLKQPSMQSCFGSYSVPKSNLPGPPAHLLSRKTFNEICSMDTRCCFMDVVDVLKQPSMQSCFGSYSVPKSNLPGPPAHLLSRKTFNEICSMDTRCCFMDVVDVLKQPSMQSCFGSYSVPKSNLPGPPAHLLSRKTFNEICSMDTRCCFMDVVDVLKQPSMQSCFGSYSVPKSNLPGPPAHLLSRKTFNEICSMDTRCCFMDVVDVLKQPSMQSCFGSYSVPKSNLPGPPAHLLSRKTFNEICSMDTRCCFMDVVDVLKQPSMQSCFGSYSVPKSNLPGPPAHLLSRKTFNEICSMDTRCCFMDVVDVLKQPSMQSCFGSYSVPKSNLPGPPAHLLSRKTFNEICSMDTRCCFMDVVDVLKQPSMQSCFGSYSVPKSNLPGPPAHLLSRKTFNEICSMDTRCCFMDVVDVLKQPSMQSCFGSYSVPKSNLPGPPAHLLSRKTFNEICSMDTRCCFMDVVDVLKQPSMQSCFGSYSVPKSNLPGPPAHLLSRKTFNEICSMDTRCCFMDVVDVLKQPSMQSCFGSYSVPKSNLPGPPAHLLSRKTFNEICSMDTRCCFMDVVDVLKQPSMQSCFGSYSVPKSNLPGPPAHLLSRKTFNEICSMDTRCCFMDVVDVLKQPSMQSCFGSYSVPKSNLPGPPAHLLSRKTFNEICSMDTRCCFMDVVDVLKQPSMQSCFGSYSVPKSNLPGPPAHLLSRKTFNEICSMDTRCCFMDVVDVLKQPSMQSCFGSYSVPKSNLPGPPAHLLSRKTFNEICSMDTRCCFMDVVDVLKQPSMQSCFGSYSVPKSNLPGPPAHLLSRKTFNEICSMDTRCCFMDVVDVLKQPSMQSCFGSYSVPKSNLPGPPAHLLSRKTFNEICSMDTRCCFMDVVDVLKQPSMQSCFGSYSVPKLLF</sequence>
<reference evidence="1 2" key="1">
    <citation type="submission" date="2014-11" db="EMBL/GenBank/DDBJ databases">
        <title>Genetic blueprint of the zoonotic pathogen Toxocara canis.</title>
        <authorList>
            <person name="Zhu X.-Q."/>
            <person name="Korhonen P.K."/>
            <person name="Cai H."/>
            <person name="Young N.D."/>
            <person name="Nejsum P."/>
            <person name="von Samson-Himmelstjerna G."/>
            <person name="Boag P.R."/>
            <person name="Tan P."/>
            <person name="Li Q."/>
            <person name="Min J."/>
            <person name="Yang Y."/>
            <person name="Wang X."/>
            <person name="Fang X."/>
            <person name="Hall R.S."/>
            <person name="Hofmann A."/>
            <person name="Sternberg P.W."/>
            <person name="Jex A.R."/>
            <person name="Gasser R.B."/>
        </authorList>
    </citation>
    <scope>NUCLEOTIDE SEQUENCE [LARGE SCALE GENOMIC DNA]</scope>
    <source>
        <strain evidence="1">PN_DK_2014</strain>
    </source>
</reference>
<evidence type="ECO:0000313" key="2">
    <source>
        <dbReference type="Proteomes" id="UP000031036"/>
    </source>
</evidence>
<organism evidence="1 2">
    <name type="scientific">Toxocara canis</name>
    <name type="common">Canine roundworm</name>
    <dbReference type="NCBI Taxonomy" id="6265"/>
    <lineage>
        <taxon>Eukaryota</taxon>
        <taxon>Metazoa</taxon>
        <taxon>Ecdysozoa</taxon>
        <taxon>Nematoda</taxon>
        <taxon>Chromadorea</taxon>
        <taxon>Rhabditida</taxon>
        <taxon>Spirurina</taxon>
        <taxon>Ascaridomorpha</taxon>
        <taxon>Ascaridoidea</taxon>
        <taxon>Toxocaridae</taxon>
        <taxon>Toxocara</taxon>
    </lineage>
</organism>
<proteinExistence type="predicted"/>
<dbReference type="EMBL" id="JPKZ01001751">
    <property type="protein sequence ID" value="KHN80276.1"/>
    <property type="molecule type" value="Genomic_DNA"/>
</dbReference>
<evidence type="ECO:0000313" key="1">
    <source>
        <dbReference type="EMBL" id="KHN80276.1"/>
    </source>
</evidence>
<protein>
    <submittedName>
        <fullName evidence="1">Uncharacterized protein</fullName>
    </submittedName>
</protein>